<dbReference type="PANTHER" id="PTHR43591:SF24">
    <property type="entry name" value="2-METHOXY-6-POLYPRENYL-1,4-BENZOQUINOL METHYLASE, MITOCHONDRIAL"/>
    <property type="match status" value="1"/>
</dbReference>
<dbReference type="PANTHER" id="PTHR43591">
    <property type="entry name" value="METHYLTRANSFERASE"/>
    <property type="match status" value="1"/>
</dbReference>
<dbReference type="Gene3D" id="3.40.50.150">
    <property type="entry name" value="Vaccinia Virus protein VP39"/>
    <property type="match status" value="1"/>
</dbReference>
<reference evidence="2 3" key="1">
    <citation type="submission" date="2021-06" db="EMBL/GenBank/DDBJ databases">
        <authorList>
            <person name="Kallberg Y."/>
            <person name="Tangrot J."/>
            <person name="Rosling A."/>
        </authorList>
    </citation>
    <scope>NUCLEOTIDE SEQUENCE [LARGE SCALE GENOMIC DNA]</scope>
    <source>
        <strain evidence="2 3">120-4 pot B 10/14</strain>
    </source>
</reference>
<sequence>MEKYAKFRLKNSKKKETLKSDNLDEINTPILEKFTIHHGRIFLNDPESNYILPCDKRAIQGDALGHFTRKQLWDGNFSSPIEKKLLDGGATVLEIGNAGETSVTSVNCRHWTVEMALDYPSSTFVGIDLNPEMFPSDNQRSSNVGFIECNVIQGIPFPSNTFDFIFMCRMWGAFTGSQWPKLINEIVRVLKYDGWIEIVEGDPMYKNGGKIFKKIYDASSEQFFNSNGISPDVLNSIPKFIEQNNELTDFSYNKVNASLGEWNGYFGFVMLKSVRKFMEDFVFLPEALNITKDQYLQLLDDFEKEANENKTSLDLYRFFARKSSNIS</sequence>
<accession>A0ABM8W2G8</accession>
<protein>
    <submittedName>
        <fullName evidence="2">31119_t:CDS:1</fullName>
    </submittedName>
</protein>
<dbReference type="Proteomes" id="UP000789901">
    <property type="component" value="Unassembled WGS sequence"/>
</dbReference>
<dbReference type="SUPFAM" id="SSF53335">
    <property type="entry name" value="S-adenosyl-L-methionine-dependent methyltransferases"/>
    <property type="match status" value="1"/>
</dbReference>
<organism evidence="2 3">
    <name type="scientific">Gigaspora margarita</name>
    <dbReference type="NCBI Taxonomy" id="4874"/>
    <lineage>
        <taxon>Eukaryota</taxon>
        <taxon>Fungi</taxon>
        <taxon>Fungi incertae sedis</taxon>
        <taxon>Mucoromycota</taxon>
        <taxon>Glomeromycotina</taxon>
        <taxon>Glomeromycetes</taxon>
        <taxon>Diversisporales</taxon>
        <taxon>Gigasporaceae</taxon>
        <taxon>Gigaspora</taxon>
    </lineage>
</organism>
<name>A0ABM8W2G8_GIGMA</name>
<keyword evidence="3" id="KW-1185">Reference proteome</keyword>
<evidence type="ECO:0000313" key="3">
    <source>
        <dbReference type="Proteomes" id="UP000789901"/>
    </source>
</evidence>
<feature type="domain" description="Methyltransferase type 11" evidence="1">
    <location>
        <begin position="118"/>
        <end position="196"/>
    </location>
</feature>
<gene>
    <name evidence="2" type="ORF">GMARGA_LOCUS2532</name>
</gene>
<evidence type="ECO:0000313" key="2">
    <source>
        <dbReference type="EMBL" id="CAG8507929.1"/>
    </source>
</evidence>
<dbReference type="InterPro" id="IPR013216">
    <property type="entry name" value="Methyltransf_11"/>
</dbReference>
<comment type="caution">
    <text evidence="2">The sequence shown here is derived from an EMBL/GenBank/DDBJ whole genome shotgun (WGS) entry which is preliminary data.</text>
</comment>
<dbReference type="Pfam" id="PF08241">
    <property type="entry name" value="Methyltransf_11"/>
    <property type="match status" value="1"/>
</dbReference>
<dbReference type="InterPro" id="IPR029063">
    <property type="entry name" value="SAM-dependent_MTases_sf"/>
</dbReference>
<proteinExistence type="predicted"/>
<dbReference type="EMBL" id="CAJVQB010000802">
    <property type="protein sequence ID" value="CAG8507929.1"/>
    <property type="molecule type" value="Genomic_DNA"/>
</dbReference>
<evidence type="ECO:0000259" key="1">
    <source>
        <dbReference type="Pfam" id="PF08241"/>
    </source>
</evidence>
<dbReference type="CDD" id="cd02440">
    <property type="entry name" value="AdoMet_MTases"/>
    <property type="match status" value="1"/>
</dbReference>